<dbReference type="Proteomes" id="UP000826271">
    <property type="component" value="Unassembled WGS sequence"/>
</dbReference>
<accession>A0AAV6XFQ7</accession>
<name>A0AAV6XFQ7_9LAMI</name>
<feature type="region of interest" description="Disordered" evidence="1">
    <location>
        <begin position="107"/>
        <end position="171"/>
    </location>
</feature>
<evidence type="ECO:0000313" key="3">
    <source>
        <dbReference type="Proteomes" id="UP000826271"/>
    </source>
</evidence>
<feature type="compositionally biased region" description="Polar residues" evidence="1">
    <location>
        <begin position="219"/>
        <end position="231"/>
    </location>
</feature>
<feature type="compositionally biased region" description="Polar residues" evidence="1">
    <location>
        <begin position="1"/>
        <end position="18"/>
    </location>
</feature>
<sequence>MSAAASSLKPNTTTTTCQLPRAPPTPLFKEPPPLSSDPTFTRPANSSANPMPHPPTVTPLLHHQNPPLAIASLTQIATTPTSNNTTAASTQATVPPPILAVPPVTIASHSPPATTTAPPAVAEKAVHPQWSSPTVSSGSNSSSHSTHHSTPQRSRLGMGKSVLPSSSKLGGYTTFKSKIQQKRMGIVSLNHGRATFTSPGPTVQPKKRKHHDMKEPLRDTTSSTPENSNMPSFSRHFENWLNRIESKLDRILAHFHIPPD</sequence>
<proteinExistence type="predicted"/>
<evidence type="ECO:0000256" key="1">
    <source>
        <dbReference type="SAM" id="MobiDB-lite"/>
    </source>
</evidence>
<feature type="region of interest" description="Disordered" evidence="1">
    <location>
        <begin position="192"/>
        <end position="231"/>
    </location>
</feature>
<feature type="region of interest" description="Disordered" evidence="1">
    <location>
        <begin position="1"/>
        <end position="63"/>
    </location>
</feature>
<keyword evidence="3" id="KW-1185">Reference proteome</keyword>
<dbReference type="AlphaFoldDB" id="A0AAV6XFQ7"/>
<feature type="compositionally biased region" description="Low complexity" evidence="1">
    <location>
        <begin position="131"/>
        <end position="144"/>
    </location>
</feature>
<protein>
    <submittedName>
        <fullName evidence="2">Uncharacterized protein</fullName>
    </submittedName>
</protein>
<comment type="caution">
    <text evidence="2">The sequence shown here is derived from an EMBL/GenBank/DDBJ whole genome shotgun (WGS) entry which is preliminary data.</text>
</comment>
<reference evidence="2" key="1">
    <citation type="submission" date="2019-10" db="EMBL/GenBank/DDBJ databases">
        <authorList>
            <person name="Zhang R."/>
            <person name="Pan Y."/>
            <person name="Wang J."/>
            <person name="Ma R."/>
            <person name="Yu S."/>
        </authorList>
    </citation>
    <scope>NUCLEOTIDE SEQUENCE</scope>
    <source>
        <strain evidence="2">LA-IB0</strain>
        <tissue evidence="2">Leaf</tissue>
    </source>
</reference>
<feature type="compositionally biased region" description="Pro residues" evidence="1">
    <location>
        <begin position="21"/>
        <end position="35"/>
    </location>
</feature>
<evidence type="ECO:0000313" key="2">
    <source>
        <dbReference type="EMBL" id="KAG8381238.1"/>
    </source>
</evidence>
<organism evidence="2 3">
    <name type="scientific">Buddleja alternifolia</name>
    <dbReference type="NCBI Taxonomy" id="168488"/>
    <lineage>
        <taxon>Eukaryota</taxon>
        <taxon>Viridiplantae</taxon>
        <taxon>Streptophyta</taxon>
        <taxon>Embryophyta</taxon>
        <taxon>Tracheophyta</taxon>
        <taxon>Spermatophyta</taxon>
        <taxon>Magnoliopsida</taxon>
        <taxon>eudicotyledons</taxon>
        <taxon>Gunneridae</taxon>
        <taxon>Pentapetalae</taxon>
        <taxon>asterids</taxon>
        <taxon>lamiids</taxon>
        <taxon>Lamiales</taxon>
        <taxon>Scrophulariaceae</taxon>
        <taxon>Buddlejeae</taxon>
        <taxon>Buddleja</taxon>
    </lineage>
</organism>
<dbReference type="EMBL" id="WHWC01000006">
    <property type="protein sequence ID" value="KAG8381238.1"/>
    <property type="molecule type" value="Genomic_DNA"/>
</dbReference>
<feature type="compositionally biased region" description="Polar residues" evidence="1">
    <location>
        <begin position="36"/>
        <end position="49"/>
    </location>
</feature>
<gene>
    <name evidence="2" type="ORF">BUALT_Bualt06G0101700</name>
</gene>
<feature type="compositionally biased region" description="Low complexity" evidence="1">
    <location>
        <begin position="111"/>
        <end position="120"/>
    </location>
</feature>